<dbReference type="PANTHER" id="PTHR11559">
    <property type="entry name" value="CARBOXYLESTERASE"/>
    <property type="match status" value="1"/>
</dbReference>
<dbReference type="InterPro" id="IPR029058">
    <property type="entry name" value="AB_hydrolase_fold"/>
</dbReference>
<protein>
    <recommendedName>
        <fullName evidence="3">Carboxylic ester hydrolase</fullName>
        <ecNumber evidence="3">3.1.1.-</ecNumber>
    </recommendedName>
</protein>
<dbReference type="VEuPathDB" id="FungiDB:MYCFIDRAFT_191094"/>
<dbReference type="KEGG" id="pfj:MYCFIDRAFT_191094"/>
<evidence type="ECO:0000313" key="5">
    <source>
        <dbReference type="EMBL" id="EME77640.1"/>
    </source>
</evidence>
<accession>M2YIP7</accession>
<dbReference type="Proteomes" id="UP000016932">
    <property type="component" value="Unassembled WGS sequence"/>
</dbReference>
<evidence type="ECO:0000256" key="3">
    <source>
        <dbReference type="RuleBase" id="RU361235"/>
    </source>
</evidence>
<keyword evidence="2 3" id="KW-0378">Hydrolase</keyword>
<dbReference type="Gene3D" id="3.40.50.1820">
    <property type="entry name" value="alpha/beta hydrolase"/>
    <property type="match status" value="1"/>
</dbReference>
<dbReference type="GO" id="GO:0016787">
    <property type="term" value="F:hydrolase activity"/>
    <property type="evidence" value="ECO:0007669"/>
    <property type="project" value="UniProtKB-KW"/>
</dbReference>
<feature type="domain" description="Carboxylesterase type B" evidence="4">
    <location>
        <begin position="25"/>
        <end position="529"/>
    </location>
</feature>
<dbReference type="PROSITE" id="PS00122">
    <property type="entry name" value="CARBOXYLESTERASE_B_1"/>
    <property type="match status" value="1"/>
</dbReference>
<sequence>MSSSKTRTTQLPTIDLGYVVQRATVFNETGQYYNFSNIRYAQPPTGDLRFRAPQPPLKDRSVIRTGEIGRICPQASPAWLLLASEFIPQYLQGKTNFSPSDFNTSSSGSGALPAQDPRTTEDCLFLDVHVPKNIFDKRNENKNEGAPVLVWIYGGGYTGGDKGSTGNPAGLIARSQDNGNSGIIYVALNYRLGAFGWLSGPTFQQNGTANAAFYDQRLAIEWVKQNIKKFGGDPNRITLIGESAGGGSIMHQITAFGGQKPIAFQQAILQSPGFQPYVSTVEQEKVYNAYLKLLNVSTIEEARKLPYETLQTANIIQVGTSSYGQFTYGPVVDGIFTPQLPGQLLAKGQFAKDVNVMVGHNADEGLLFTSPYSQNDTTYYAQLQIFLPTLPSFPQIAKYLGNVLYPSSNYPDQIARISNALSEAVFTCNTFFLDKAYQNRTHSYQFAVPPALHGNDIAYTFYNGESLTSPDTAIVLQEYITNFAMTGDPNGPGVPSFPVFGRNASMNVLNVTGVTQVVDDSANSRCEWWQQALYY</sequence>
<evidence type="ECO:0000256" key="1">
    <source>
        <dbReference type="ARBA" id="ARBA00005964"/>
    </source>
</evidence>
<dbReference type="eggNOG" id="KOG4389">
    <property type="taxonomic scope" value="Eukaryota"/>
</dbReference>
<dbReference type="OrthoDB" id="408631at2759"/>
<gene>
    <name evidence="5" type="ORF">MYCFIDRAFT_191094</name>
</gene>
<dbReference type="InterPro" id="IPR019826">
    <property type="entry name" value="Carboxylesterase_B_AS"/>
</dbReference>
<evidence type="ECO:0000256" key="2">
    <source>
        <dbReference type="ARBA" id="ARBA00022801"/>
    </source>
</evidence>
<comment type="similarity">
    <text evidence="1 3">Belongs to the type-B carboxylesterase/lipase family.</text>
</comment>
<dbReference type="GeneID" id="19335204"/>
<dbReference type="EC" id="3.1.1.-" evidence="3"/>
<evidence type="ECO:0000313" key="6">
    <source>
        <dbReference type="Proteomes" id="UP000016932"/>
    </source>
</evidence>
<dbReference type="Pfam" id="PF00135">
    <property type="entry name" value="COesterase"/>
    <property type="match status" value="1"/>
</dbReference>
<name>M2YIP7_PSEFD</name>
<reference evidence="5 6" key="1">
    <citation type="journal article" date="2012" name="PLoS Pathog.">
        <title>Diverse lifestyles and strategies of plant pathogenesis encoded in the genomes of eighteen Dothideomycetes fungi.</title>
        <authorList>
            <person name="Ohm R.A."/>
            <person name="Feau N."/>
            <person name="Henrissat B."/>
            <person name="Schoch C.L."/>
            <person name="Horwitz B.A."/>
            <person name="Barry K.W."/>
            <person name="Condon B.J."/>
            <person name="Copeland A.C."/>
            <person name="Dhillon B."/>
            <person name="Glaser F."/>
            <person name="Hesse C.N."/>
            <person name="Kosti I."/>
            <person name="LaButti K."/>
            <person name="Lindquist E.A."/>
            <person name="Lucas S."/>
            <person name="Salamov A.A."/>
            <person name="Bradshaw R.E."/>
            <person name="Ciuffetti L."/>
            <person name="Hamelin R.C."/>
            <person name="Kema G.H.J."/>
            <person name="Lawrence C."/>
            <person name="Scott J.A."/>
            <person name="Spatafora J.W."/>
            <person name="Turgeon B.G."/>
            <person name="de Wit P.J.G.M."/>
            <person name="Zhong S."/>
            <person name="Goodwin S.B."/>
            <person name="Grigoriev I.V."/>
        </authorList>
    </citation>
    <scope>NUCLEOTIDE SEQUENCE [LARGE SCALE GENOMIC DNA]</scope>
    <source>
        <strain evidence="5 6">CIRAD86</strain>
    </source>
</reference>
<dbReference type="HOGENOM" id="CLU_006586_10_5_1"/>
<dbReference type="AlphaFoldDB" id="M2YIP7"/>
<organism evidence="5 6">
    <name type="scientific">Pseudocercospora fijiensis (strain CIRAD86)</name>
    <name type="common">Black leaf streak disease fungus</name>
    <name type="synonym">Mycosphaerella fijiensis</name>
    <dbReference type="NCBI Taxonomy" id="383855"/>
    <lineage>
        <taxon>Eukaryota</taxon>
        <taxon>Fungi</taxon>
        <taxon>Dikarya</taxon>
        <taxon>Ascomycota</taxon>
        <taxon>Pezizomycotina</taxon>
        <taxon>Dothideomycetes</taxon>
        <taxon>Dothideomycetidae</taxon>
        <taxon>Mycosphaerellales</taxon>
        <taxon>Mycosphaerellaceae</taxon>
        <taxon>Pseudocercospora</taxon>
    </lineage>
</organism>
<dbReference type="RefSeq" id="XP_007931443.1">
    <property type="nucleotide sequence ID" value="XM_007933252.1"/>
</dbReference>
<proteinExistence type="inferred from homology"/>
<dbReference type="ESTHER" id="mycfi-m2yip7">
    <property type="family name" value="Fungal_carboxylesterase_lipase"/>
</dbReference>
<keyword evidence="6" id="KW-1185">Reference proteome</keyword>
<dbReference type="InterPro" id="IPR050309">
    <property type="entry name" value="Type-B_Carboxylest/Lipase"/>
</dbReference>
<dbReference type="InterPro" id="IPR002018">
    <property type="entry name" value="CarbesteraseB"/>
</dbReference>
<evidence type="ECO:0000259" key="4">
    <source>
        <dbReference type="Pfam" id="PF00135"/>
    </source>
</evidence>
<dbReference type="EMBL" id="KB446564">
    <property type="protein sequence ID" value="EME77640.1"/>
    <property type="molecule type" value="Genomic_DNA"/>
</dbReference>
<dbReference type="SUPFAM" id="SSF53474">
    <property type="entry name" value="alpha/beta-Hydrolases"/>
    <property type="match status" value="1"/>
</dbReference>